<sequence length="151" mass="17984">MASDRSNMDNNFQEMDGDDMHDSYRTRLVNQNDDTPKKKKKITIEVDEDDPCLKQQPEEEGVKEEFHFHGADPRFQQQNQTLRCWVMYTDFYRCERILGEGANACTWFKQVFTALCPNDWIASWDILREENKFPWHKYKTQGKFPGDKYGV</sequence>
<dbReference type="CDD" id="cd00926">
    <property type="entry name" value="Cyt_c_Oxidase_VIb"/>
    <property type="match status" value="1"/>
</dbReference>
<dbReference type="KEGG" id="ccal:108623020"/>
<evidence type="ECO:0000256" key="2">
    <source>
        <dbReference type="ARBA" id="ARBA00023128"/>
    </source>
</evidence>
<evidence type="ECO:0000313" key="5">
    <source>
        <dbReference type="Proteomes" id="UP000694925"/>
    </source>
</evidence>
<dbReference type="GeneID" id="108623020"/>
<feature type="compositionally biased region" description="Polar residues" evidence="4">
    <location>
        <begin position="1"/>
        <end position="13"/>
    </location>
</feature>
<dbReference type="InterPro" id="IPR048280">
    <property type="entry name" value="COX6B-like"/>
</dbReference>
<dbReference type="InterPro" id="IPR003213">
    <property type="entry name" value="Cyt_c_oxidase_su6B"/>
</dbReference>
<name>A0AAJ7IUB1_9HYME</name>
<evidence type="ECO:0000256" key="4">
    <source>
        <dbReference type="SAM" id="MobiDB-lite"/>
    </source>
</evidence>
<organism evidence="5 6">
    <name type="scientific">Ceratina calcarata</name>
    <dbReference type="NCBI Taxonomy" id="156304"/>
    <lineage>
        <taxon>Eukaryota</taxon>
        <taxon>Metazoa</taxon>
        <taxon>Ecdysozoa</taxon>
        <taxon>Arthropoda</taxon>
        <taxon>Hexapoda</taxon>
        <taxon>Insecta</taxon>
        <taxon>Pterygota</taxon>
        <taxon>Neoptera</taxon>
        <taxon>Endopterygota</taxon>
        <taxon>Hymenoptera</taxon>
        <taxon>Apocrita</taxon>
        <taxon>Aculeata</taxon>
        <taxon>Apoidea</taxon>
        <taxon>Anthophila</taxon>
        <taxon>Apidae</taxon>
        <taxon>Ceratina</taxon>
        <taxon>Zadontomerus</taxon>
    </lineage>
</organism>
<keyword evidence="3" id="KW-1015">Disulfide bond</keyword>
<dbReference type="Pfam" id="PF02297">
    <property type="entry name" value="COX6B"/>
    <property type="match status" value="1"/>
</dbReference>
<dbReference type="Gene3D" id="1.10.10.140">
    <property type="entry name" value="Cytochrome c oxidase, subunit VIb"/>
    <property type="match status" value="1"/>
</dbReference>
<feature type="region of interest" description="Disordered" evidence="4">
    <location>
        <begin position="1"/>
        <end position="61"/>
    </location>
</feature>
<dbReference type="PANTHER" id="PTHR11387">
    <property type="entry name" value="CYTOCHROME C OXIDASE SUBUNIT 6B"/>
    <property type="match status" value="1"/>
</dbReference>
<keyword evidence="2" id="KW-0496">Mitochondrion</keyword>
<evidence type="ECO:0000256" key="3">
    <source>
        <dbReference type="ARBA" id="ARBA00023157"/>
    </source>
</evidence>
<accession>A0AAJ7IUB1</accession>
<reference evidence="6" key="1">
    <citation type="submission" date="2025-08" db="UniProtKB">
        <authorList>
            <consortium name="RefSeq"/>
        </authorList>
    </citation>
    <scope>IDENTIFICATION</scope>
    <source>
        <tissue evidence="6">Whole body</tissue>
    </source>
</reference>
<dbReference type="Proteomes" id="UP000694925">
    <property type="component" value="Unplaced"/>
</dbReference>
<dbReference type="SUPFAM" id="SSF47694">
    <property type="entry name" value="Cytochrome c oxidase subunit h"/>
    <property type="match status" value="1"/>
</dbReference>
<gene>
    <name evidence="6" type="primary">LOC108623020</name>
</gene>
<evidence type="ECO:0000313" key="6">
    <source>
        <dbReference type="RefSeq" id="XP_017876748.1"/>
    </source>
</evidence>
<keyword evidence="5" id="KW-1185">Reference proteome</keyword>
<dbReference type="GO" id="GO:0045277">
    <property type="term" value="C:respiratory chain complex IV"/>
    <property type="evidence" value="ECO:0007669"/>
    <property type="project" value="InterPro"/>
</dbReference>
<proteinExistence type="predicted"/>
<dbReference type="AlphaFoldDB" id="A0AAJ7IUB1"/>
<comment type="subcellular location">
    <subcellularLocation>
        <location evidence="1">Mitochondrion</location>
    </subcellularLocation>
</comment>
<evidence type="ECO:0000256" key="1">
    <source>
        <dbReference type="ARBA" id="ARBA00004173"/>
    </source>
</evidence>
<protein>
    <submittedName>
        <fullName evidence="6">Cytochrome c oxidase subunit 6B-like</fullName>
    </submittedName>
</protein>
<dbReference type="InterPro" id="IPR036549">
    <property type="entry name" value="CX6/COA6-like_sf"/>
</dbReference>
<dbReference type="RefSeq" id="XP_017876748.1">
    <property type="nucleotide sequence ID" value="XM_018021259.2"/>
</dbReference>
<dbReference type="GO" id="GO:0005739">
    <property type="term" value="C:mitochondrion"/>
    <property type="evidence" value="ECO:0007669"/>
    <property type="project" value="UniProtKB-SubCell"/>
</dbReference>